<proteinExistence type="predicted"/>
<dbReference type="AlphaFoldDB" id="A0A848D6H6"/>
<dbReference type="Proteomes" id="UP000561326">
    <property type="component" value="Unassembled WGS sequence"/>
</dbReference>
<accession>A0A848D6H6</accession>
<sequence>MDEYLDKLTEEREGYIMRNEQTNVEIKCTEEFVEAWKQRGFVIVSKGKIRLMDK</sequence>
<dbReference type="EMBL" id="JABAGO010000084">
    <property type="protein sequence ID" value="NMF01391.1"/>
    <property type="molecule type" value="Genomic_DNA"/>
</dbReference>
<name>A0A848D6H6_ANEAE</name>
<gene>
    <name evidence="1" type="ORF">HF838_24680</name>
</gene>
<protein>
    <submittedName>
        <fullName evidence="1">Uncharacterized protein</fullName>
    </submittedName>
</protein>
<reference evidence="1 2" key="1">
    <citation type="submission" date="2020-04" db="EMBL/GenBank/DDBJ databases">
        <authorList>
            <person name="Hitch T.C.A."/>
            <person name="Wylensek D."/>
            <person name="Clavel T."/>
        </authorList>
    </citation>
    <scope>NUCLEOTIDE SEQUENCE [LARGE SCALE GENOMIC DNA]</scope>
    <source>
        <strain evidence="1 2">WB01_D5_05</strain>
    </source>
</reference>
<dbReference type="RefSeq" id="WP_168976729.1">
    <property type="nucleotide sequence ID" value="NZ_JABAGO010000084.1"/>
</dbReference>
<evidence type="ECO:0000313" key="2">
    <source>
        <dbReference type="Proteomes" id="UP000561326"/>
    </source>
</evidence>
<evidence type="ECO:0000313" key="1">
    <source>
        <dbReference type="EMBL" id="NMF01391.1"/>
    </source>
</evidence>
<organism evidence="1 2">
    <name type="scientific">Aneurinibacillus aneurinilyticus</name>
    <name type="common">Bacillus aneurinolyticus</name>
    <dbReference type="NCBI Taxonomy" id="1391"/>
    <lineage>
        <taxon>Bacteria</taxon>
        <taxon>Bacillati</taxon>
        <taxon>Bacillota</taxon>
        <taxon>Bacilli</taxon>
        <taxon>Bacillales</taxon>
        <taxon>Paenibacillaceae</taxon>
        <taxon>Aneurinibacillus group</taxon>
        <taxon>Aneurinibacillus</taxon>
    </lineage>
</organism>
<comment type="caution">
    <text evidence="1">The sequence shown here is derived from an EMBL/GenBank/DDBJ whole genome shotgun (WGS) entry which is preliminary data.</text>
</comment>